<accession>A0A0S7Y5Z3</accession>
<name>A0A0S7Y5Z3_UNCSA</name>
<evidence type="ECO:0000256" key="5">
    <source>
        <dbReference type="ARBA" id="ARBA00023098"/>
    </source>
</evidence>
<keyword evidence="2 10" id="KW-0963">Cytoplasm</keyword>
<keyword evidence="7 10" id="KW-1208">Phospholipid metabolism</keyword>
<gene>
    <name evidence="10" type="primary">plsX</name>
    <name evidence="11" type="ORF">AMJ44_00230</name>
</gene>
<dbReference type="EMBL" id="LIZX01000004">
    <property type="protein sequence ID" value="KPJ70183.1"/>
    <property type="molecule type" value="Genomic_DNA"/>
</dbReference>
<comment type="subunit">
    <text evidence="9 10">Homodimer. Probably interacts with PlsY.</text>
</comment>
<protein>
    <recommendedName>
        <fullName evidence="8 10">Phosphate acyltransferase</fullName>
        <ecNumber evidence="8 10">2.3.1.274</ecNumber>
    </recommendedName>
    <alternativeName>
        <fullName evidence="10">Acyl-ACP phosphotransacylase</fullName>
    </alternativeName>
    <alternativeName>
        <fullName evidence="10">Acyl-[acyl-carrier-protein]--phosphate acyltransferase</fullName>
    </alternativeName>
    <alternativeName>
        <fullName evidence="10">Phosphate-acyl-ACP acyltransferase</fullName>
    </alternativeName>
</protein>
<comment type="pathway">
    <text evidence="10">Lipid metabolism; phospholipid metabolism.</text>
</comment>
<keyword evidence="6 10" id="KW-0594">Phospholipid biosynthesis</keyword>
<sequence length="335" mass="36478">MKIAVDAMGGDFGPQVTVEGALRASQEYHVEVILVGVEELIKKELLKHKNSTKKIYVVNAPEAIGMGEGILSFRKKKNSSIRVGAQLVKGCEADAFVSTGNTAAVVYISKKVLGSLSGVDKPALSLLVPNLKGLTLLLDVGANVDCRPQHLEQFAMMGQIFMENVLGQKNPKIGLMSIGEESSKGNELTKEVFERLQSSALNFIGNVEGKDIYSGKADVIVTDGFIGNVALKVSEGVVETLFYMVRNEVMKNFFAKVGYLLMKRNLKKMYRKVDYSEYGGALLLGLNGVCIIGHGRSNANAVKHAVKLAKDFVMSRAQDKIQHEMARVFQMSGEV</sequence>
<dbReference type="InterPro" id="IPR003664">
    <property type="entry name" value="FA_synthesis"/>
</dbReference>
<dbReference type="UniPathway" id="UPA00085"/>
<comment type="catalytic activity">
    <reaction evidence="1 10">
        <text>a fatty acyl-[ACP] + phosphate = an acyl phosphate + holo-[ACP]</text>
        <dbReference type="Rhea" id="RHEA:42292"/>
        <dbReference type="Rhea" id="RHEA-COMP:9685"/>
        <dbReference type="Rhea" id="RHEA-COMP:14125"/>
        <dbReference type="ChEBI" id="CHEBI:43474"/>
        <dbReference type="ChEBI" id="CHEBI:59918"/>
        <dbReference type="ChEBI" id="CHEBI:64479"/>
        <dbReference type="ChEBI" id="CHEBI:138651"/>
        <dbReference type="EC" id="2.3.1.274"/>
    </reaction>
</comment>
<dbReference type="EC" id="2.3.1.274" evidence="8 10"/>
<evidence type="ECO:0000256" key="7">
    <source>
        <dbReference type="ARBA" id="ARBA00023264"/>
    </source>
</evidence>
<dbReference type="HAMAP" id="MF_00019">
    <property type="entry name" value="PlsX"/>
    <property type="match status" value="1"/>
</dbReference>
<dbReference type="Proteomes" id="UP000051861">
    <property type="component" value="Unassembled WGS sequence"/>
</dbReference>
<evidence type="ECO:0000256" key="1">
    <source>
        <dbReference type="ARBA" id="ARBA00001232"/>
    </source>
</evidence>
<dbReference type="PATRIC" id="fig|1703775.3.peg.28"/>
<evidence type="ECO:0000256" key="9">
    <source>
        <dbReference type="ARBA" id="ARBA00046608"/>
    </source>
</evidence>
<dbReference type="AlphaFoldDB" id="A0A0S7Y5Z3"/>
<dbReference type="NCBIfam" id="TIGR00182">
    <property type="entry name" value="plsX"/>
    <property type="match status" value="1"/>
</dbReference>
<dbReference type="PANTHER" id="PTHR30100">
    <property type="entry name" value="FATTY ACID/PHOSPHOLIPID SYNTHESIS PROTEIN PLSX"/>
    <property type="match status" value="1"/>
</dbReference>
<evidence type="ECO:0000313" key="12">
    <source>
        <dbReference type="Proteomes" id="UP000051861"/>
    </source>
</evidence>
<dbReference type="PIRSF" id="PIRSF002465">
    <property type="entry name" value="Phsphlp_syn_PlsX"/>
    <property type="match status" value="1"/>
</dbReference>
<dbReference type="SUPFAM" id="SSF53659">
    <property type="entry name" value="Isocitrate/Isopropylmalate dehydrogenase-like"/>
    <property type="match status" value="1"/>
</dbReference>
<organism evidence="11 12">
    <name type="scientific">candidate division WOR-1 bacterium DG_54_3</name>
    <dbReference type="NCBI Taxonomy" id="1703775"/>
    <lineage>
        <taxon>Bacteria</taxon>
        <taxon>Bacillati</taxon>
        <taxon>Saganbacteria</taxon>
    </lineage>
</organism>
<dbReference type="GO" id="GO:0005737">
    <property type="term" value="C:cytoplasm"/>
    <property type="evidence" value="ECO:0007669"/>
    <property type="project" value="UniProtKB-SubCell"/>
</dbReference>
<dbReference type="PANTHER" id="PTHR30100:SF1">
    <property type="entry name" value="PHOSPHATE ACYLTRANSFERASE"/>
    <property type="match status" value="1"/>
</dbReference>
<evidence type="ECO:0000256" key="4">
    <source>
        <dbReference type="ARBA" id="ARBA00022679"/>
    </source>
</evidence>
<comment type="function">
    <text evidence="10">Catalyzes the reversible formation of acyl-phosphate (acyl-PO(4)) from acyl-[acyl-carrier-protein] (acyl-ACP). This enzyme utilizes acyl-ACP as fatty acyl donor, but not acyl-CoA.</text>
</comment>
<dbReference type="GO" id="GO:0006633">
    <property type="term" value="P:fatty acid biosynthetic process"/>
    <property type="evidence" value="ECO:0007669"/>
    <property type="project" value="UniProtKB-UniRule"/>
</dbReference>
<evidence type="ECO:0000256" key="10">
    <source>
        <dbReference type="HAMAP-Rule" id="MF_00019"/>
    </source>
</evidence>
<evidence type="ECO:0000256" key="2">
    <source>
        <dbReference type="ARBA" id="ARBA00022490"/>
    </source>
</evidence>
<reference evidence="11 12" key="1">
    <citation type="journal article" date="2015" name="Microbiome">
        <title>Genomic resolution of linkages in carbon, nitrogen, and sulfur cycling among widespread estuary sediment bacteria.</title>
        <authorList>
            <person name="Baker B.J."/>
            <person name="Lazar C.S."/>
            <person name="Teske A.P."/>
            <person name="Dick G.J."/>
        </authorList>
    </citation>
    <scope>NUCLEOTIDE SEQUENCE [LARGE SCALE GENOMIC DNA]</scope>
    <source>
        <strain evidence="11">DG_54_3</strain>
    </source>
</reference>
<keyword evidence="3 10" id="KW-0444">Lipid biosynthesis</keyword>
<dbReference type="Gene3D" id="3.40.718.10">
    <property type="entry name" value="Isopropylmalate Dehydrogenase"/>
    <property type="match status" value="1"/>
</dbReference>
<evidence type="ECO:0000256" key="8">
    <source>
        <dbReference type="ARBA" id="ARBA00024069"/>
    </source>
</evidence>
<keyword evidence="5 10" id="KW-0443">Lipid metabolism</keyword>
<dbReference type="Pfam" id="PF02504">
    <property type="entry name" value="FA_synthesis"/>
    <property type="match status" value="1"/>
</dbReference>
<keyword evidence="4 10" id="KW-0808">Transferase</keyword>
<comment type="similarity">
    <text evidence="10">Belongs to the PlsX family.</text>
</comment>
<evidence type="ECO:0000256" key="3">
    <source>
        <dbReference type="ARBA" id="ARBA00022516"/>
    </source>
</evidence>
<proteinExistence type="inferred from homology"/>
<dbReference type="GO" id="GO:0043811">
    <property type="term" value="F:phosphate:acyl-[acyl carrier protein] acyltransferase activity"/>
    <property type="evidence" value="ECO:0007669"/>
    <property type="project" value="UniProtKB-UniRule"/>
</dbReference>
<evidence type="ECO:0000313" key="11">
    <source>
        <dbReference type="EMBL" id="KPJ70183.1"/>
    </source>
</evidence>
<comment type="caution">
    <text evidence="11">The sequence shown here is derived from an EMBL/GenBank/DDBJ whole genome shotgun (WGS) entry which is preliminary data.</text>
</comment>
<dbReference type="InterPro" id="IPR012281">
    <property type="entry name" value="Phospholipid_synth_PlsX-like"/>
</dbReference>
<comment type="subcellular location">
    <subcellularLocation>
        <location evidence="10">Cytoplasm</location>
    </subcellularLocation>
    <text evidence="10">Associated with the membrane possibly through PlsY.</text>
</comment>
<dbReference type="GO" id="GO:0008654">
    <property type="term" value="P:phospholipid biosynthetic process"/>
    <property type="evidence" value="ECO:0007669"/>
    <property type="project" value="UniProtKB-KW"/>
</dbReference>
<evidence type="ECO:0000256" key="6">
    <source>
        <dbReference type="ARBA" id="ARBA00023209"/>
    </source>
</evidence>